<comment type="function">
    <text evidence="3">Regulates mitochondrial small subunit maturation by controlling 15S rRNA 5'-end processing. Localizes to the 5' precursor of the 15S rRNA in a position that is subsequently occupied by mS47 in the mature yeast mtSSU. Uses structure and sequence-specific RNA recognition, binding to a single-stranded region of the precursor and specifically recognizing bases -6 to -1. The exchange of Ccm1 for mS47 is coupled to the irreversible removal of precursor rRNA that is accompanied by conformational changes of the mitoribosomal proteins uS5m and mS26. These conformational changes signal completion of 5'-end rRNA processing through protection of the mature 5'-end of the 15S rRNA and stabilization of mS47. The removal of the 5' precursor together with the dissociation of Ccm1 may be catalyzed by the 5'-3' exoribonuclease Pet127. Involved in the specific removal of group I introns in mitochondrial encoded transcripts.</text>
</comment>
<dbReference type="PANTHER" id="PTHR47447">
    <property type="entry name" value="OS03G0856100 PROTEIN"/>
    <property type="match status" value="1"/>
</dbReference>
<gene>
    <name evidence="7" type="ORF">KVT40_000934</name>
</gene>
<dbReference type="EMBL" id="JAESVG020000001">
    <property type="protein sequence ID" value="KAG8631794.1"/>
    <property type="molecule type" value="Genomic_DNA"/>
</dbReference>
<feature type="compositionally biased region" description="Basic and acidic residues" evidence="6">
    <location>
        <begin position="618"/>
        <end position="633"/>
    </location>
</feature>
<dbReference type="OrthoDB" id="185373at2759"/>
<keyword evidence="2" id="KW-0677">Repeat</keyword>
<accession>A0A8K0LAZ5</accession>
<feature type="region of interest" description="Disordered" evidence="6">
    <location>
        <begin position="669"/>
        <end position="723"/>
    </location>
</feature>
<evidence type="ECO:0000256" key="3">
    <source>
        <dbReference type="ARBA" id="ARBA00044493"/>
    </source>
</evidence>
<evidence type="ECO:0000256" key="4">
    <source>
        <dbReference type="ARBA" id="ARBA00044511"/>
    </source>
</evidence>
<comment type="caution">
    <text evidence="7">The sequence shown here is derived from an EMBL/GenBank/DDBJ whole genome shotgun (WGS) entry which is preliminary data.</text>
</comment>
<comment type="similarity">
    <text evidence="1">Belongs to the CCM1 family.</text>
</comment>
<evidence type="ECO:0000256" key="6">
    <source>
        <dbReference type="SAM" id="MobiDB-lite"/>
    </source>
</evidence>
<evidence type="ECO:0008006" key="9">
    <source>
        <dbReference type="Google" id="ProtNLM"/>
    </source>
</evidence>
<dbReference type="PROSITE" id="PS51375">
    <property type="entry name" value="PPR"/>
    <property type="match status" value="1"/>
</dbReference>
<comment type="subunit">
    <text evidence="4">Binds to mitochondrial small subunit 15S rRNA.</text>
</comment>
<sequence length="723" mass="82029">MLAPYRCRSRIHLAAISHRRWTGAAWMLNHIESPRIVVSDKHEANAFSQVRSLSSFSAIIQDKSSREEQASFKREVAAVKTRVKLLTRVKELLHQQEFRHALGLMRAAAGVIKSSACWDQIILFLLKRREFDNAFQVYEQMHKFGVVPDHYTASYLLRGLAEPPVTDKQVHLALTLSESFKNPDSSITFNEHIVTGIMQVLSRAGEFDLLRKFFARVAKNEPKLINSNVYGSLFHSMLKELEAIGEAHATSELREQYRSIWNEIMHKWELGDLDIDAPLLNGYLDLLEQEPDMDGHLERLKIIGQLTGIGPMDFVGHAPREEPGLVLGHVEEKHSLPDSDGLRSRPTLIAIDHGLFSHMLTAAYESHFNLPSGWKSVDWYWDVVTGRLGLQPTETNYKHYLAWLRRTANSQKAMQVVELAYALHVRAGKYRPSRSIHRMALAVCANAARRKPQPSIETTISMPFLAHAKRIFDLAGTVDPMGDHLLQTAYLSCAVETISAVHIVETMLGLRARTEEMLSQIDYVLPLLGARSKKVVISEADYHRAVGAFQYLKFEIASIVTITDSSWSRKLVREVGQNKACELQQWKDDLEGWLLQRGILNSPVAPPHTGLEPLPPSNEERTRKVRRFESQNHERGAIVTYPGNIDIEERQQATLRILRKALEKKWGDPTLPRAARRKSRPLATTLNEEQRVEDDEVESDAPKPRASFPTFITELDLDEKASG</sequence>
<dbReference type="Proteomes" id="UP000809789">
    <property type="component" value="Unassembled WGS sequence"/>
</dbReference>
<protein>
    <recommendedName>
        <fullName evidence="9">Pentatricopeptide repeat domain-containing protein</fullName>
    </recommendedName>
</protein>
<keyword evidence="8" id="KW-1185">Reference proteome</keyword>
<dbReference type="AlphaFoldDB" id="A0A8K0LAZ5"/>
<dbReference type="InterPro" id="IPR011990">
    <property type="entry name" value="TPR-like_helical_dom_sf"/>
</dbReference>
<evidence type="ECO:0000256" key="1">
    <source>
        <dbReference type="ARBA" id="ARBA00006192"/>
    </source>
</evidence>
<name>A0A8K0LAZ5_9PEZI</name>
<dbReference type="Gene3D" id="1.25.40.10">
    <property type="entry name" value="Tetratricopeptide repeat domain"/>
    <property type="match status" value="1"/>
</dbReference>
<evidence type="ECO:0000256" key="2">
    <source>
        <dbReference type="ARBA" id="ARBA00022737"/>
    </source>
</evidence>
<proteinExistence type="inferred from homology"/>
<feature type="region of interest" description="Disordered" evidence="6">
    <location>
        <begin position="605"/>
        <end position="633"/>
    </location>
</feature>
<organism evidence="7 8">
    <name type="scientific">Elsinoe batatas</name>
    <dbReference type="NCBI Taxonomy" id="2601811"/>
    <lineage>
        <taxon>Eukaryota</taxon>
        <taxon>Fungi</taxon>
        <taxon>Dikarya</taxon>
        <taxon>Ascomycota</taxon>
        <taxon>Pezizomycotina</taxon>
        <taxon>Dothideomycetes</taxon>
        <taxon>Dothideomycetidae</taxon>
        <taxon>Myriangiales</taxon>
        <taxon>Elsinoaceae</taxon>
        <taxon>Elsinoe</taxon>
    </lineage>
</organism>
<reference evidence="7" key="1">
    <citation type="submission" date="2021-07" db="EMBL/GenBank/DDBJ databases">
        <title>Elsinoe batatas strain:CRI-CJ2 Genome sequencing and assembly.</title>
        <authorList>
            <person name="Huang L."/>
        </authorList>
    </citation>
    <scope>NUCLEOTIDE SEQUENCE</scope>
    <source>
        <strain evidence="7">CRI-CJ2</strain>
    </source>
</reference>
<dbReference type="PANTHER" id="PTHR47447:SF17">
    <property type="entry name" value="OS12G0638900 PROTEIN"/>
    <property type="match status" value="1"/>
</dbReference>
<dbReference type="NCBIfam" id="TIGR00756">
    <property type="entry name" value="PPR"/>
    <property type="match status" value="1"/>
</dbReference>
<evidence type="ECO:0000313" key="8">
    <source>
        <dbReference type="Proteomes" id="UP000809789"/>
    </source>
</evidence>
<dbReference type="InterPro" id="IPR002885">
    <property type="entry name" value="PPR_rpt"/>
</dbReference>
<dbReference type="Pfam" id="PF13041">
    <property type="entry name" value="PPR_2"/>
    <property type="match status" value="1"/>
</dbReference>
<feature type="repeat" description="PPR" evidence="5">
    <location>
        <begin position="114"/>
        <end position="148"/>
    </location>
</feature>
<evidence type="ECO:0000313" key="7">
    <source>
        <dbReference type="EMBL" id="KAG8631794.1"/>
    </source>
</evidence>
<evidence type="ECO:0000256" key="5">
    <source>
        <dbReference type="PROSITE-ProRule" id="PRU00708"/>
    </source>
</evidence>